<evidence type="ECO:0000313" key="2">
    <source>
        <dbReference type="EMBL" id="SEM71286.1"/>
    </source>
</evidence>
<proteinExistence type="predicted"/>
<feature type="transmembrane region" description="Helical" evidence="1">
    <location>
        <begin position="45"/>
        <end position="61"/>
    </location>
</feature>
<keyword evidence="1" id="KW-0812">Transmembrane</keyword>
<name>A0A1H8ALA5_9BACI</name>
<sequence length="96" mass="10771">MIGTLLKKLKKDTKEKHLSDLLSFALVIMILNSIGFHMISNTNTITFFFYFLMILILHTILETSFRLSLGSRNIVVGVGSYILVAAIVATLSTFLF</sequence>
<organism evidence="2 3">
    <name type="scientific">Mesobacillus persicus</name>
    <dbReference type="NCBI Taxonomy" id="930146"/>
    <lineage>
        <taxon>Bacteria</taxon>
        <taxon>Bacillati</taxon>
        <taxon>Bacillota</taxon>
        <taxon>Bacilli</taxon>
        <taxon>Bacillales</taxon>
        <taxon>Bacillaceae</taxon>
        <taxon>Mesobacillus</taxon>
    </lineage>
</organism>
<keyword evidence="3" id="KW-1185">Reference proteome</keyword>
<keyword evidence="1" id="KW-0472">Membrane</keyword>
<gene>
    <name evidence="2" type="ORF">SAMN05192533_10557</name>
</gene>
<keyword evidence="1" id="KW-1133">Transmembrane helix</keyword>
<dbReference type="AlphaFoldDB" id="A0A1H8ALA5"/>
<evidence type="ECO:0000256" key="1">
    <source>
        <dbReference type="SAM" id="Phobius"/>
    </source>
</evidence>
<accession>A0A1H8ALA5</accession>
<protein>
    <submittedName>
        <fullName evidence="2">Uncharacterized protein</fullName>
    </submittedName>
</protein>
<feature type="transmembrane region" description="Helical" evidence="1">
    <location>
        <begin position="21"/>
        <end position="39"/>
    </location>
</feature>
<dbReference type="EMBL" id="FOBW01000005">
    <property type="protein sequence ID" value="SEM71286.1"/>
    <property type="molecule type" value="Genomic_DNA"/>
</dbReference>
<feature type="transmembrane region" description="Helical" evidence="1">
    <location>
        <begin position="73"/>
        <end position="95"/>
    </location>
</feature>
<dbReference type="Proteomes" id="UP000198553">
    <property type="component" value="Unassembled WGS sequence"/>
</dbReference>
<evidence type="ECO:0000313" key="3">
    <source>
        <dbReference type="Proteomes" id="UP000198553"/>
    </source>
</evidence>
<reference evidence="3" key="1">
    <citation type="submission" date="2016-10" db="EMBL/GenBank/DDBJ databases">
        <authorList>
            <person name="Varghese N."/>
            <person name="Submissions S."/>
        </authorList>
    </citation>
    <scope>NUCLEOTIDE SEQUENCE [LARGE SCALE GENOMIC DNA]</scope>
    <source>
        <strain evidence="3">B48,IBRC-M 10115,DSM 25386,CECT 8001</strain>
    </source>
</reference>
<dbReference type="RefSeq" id="WP_090743710.1">
    <property type="nucleotide sequence ID" value="NZ_FOBW01000005.1"/>
</dbReference>